<accession>A0A066Y0Y8</accession>
<evidence type="ECO:0000313" key="2">
    <source>
        <dbReference type="Proteomes" id="UP000027238"/>
    </source>
</evidence>
<dbReference type="HOGENOM" id="CLU_499661_0_0_1"/>
<reference evidence="2" key="1">
    <citation type="journal article" date="2014" name="Genome Announc.">
        <title>Draft genome sequence of Colletotrichum sublineola, a destructive pathogen of cultivated sorghum.</title>
        <authorList>
            <person name="Baroncelli R."/>
            <person name="Sanz-Martin J.M."/>
            <person name="Rech G.E."/>
            <person name="Sukno S.A."/>
            <person name="Thon M.R."/>
        </authorList>
    </citation>
    <scope>NUCLEOTIDE SEQUENCE [LARGE SCALE GENOMIC DNA]</scope>
    <source>
        <strain evidence="2">TX430BB</strain>
    </source>
</reference>
<protein>
    <submittedName>
        <fullName evidence="1">Putative monocarboxylate transporter</fullName>
    </submittedName>
</protein>
<keyword evidence="2" id="KW-1185">Reference proteome</keyword>
<dbReference type="OMA" id="WHKERIT"/>
<dbReference type="Proteomes" id="UP000027238">
    <property type="component" value="Unassembled WGS sequence"/>
</dbReference>
<comment type="caution">
    <text evidence="1">The sequence shown here is derived from an EMBL/GenBank/DDBJ whole genome shotgun (WGS) entry which is preliminary data.</text>
</comment>
<gene>
    <name evidence="1" type="ORF">CSUB01_12309</name>
</gene>
<dbReference type="eggNOG" id="ENOG502RM0T">
    <property type="taxonomic scope" value="Eukaryota"/>
</dbReference>
<dbReference type="OrthoDB" id="2426273at2759"/>
<sequence>MALNGMIVPGPDRTFVRYGTLTRTNLVGARKRIPDETTRLVRSGTLSAENGHDQDSLRRVLEHYGIESQRAALAVMNELQLWEPIDIEPVLRQLTPQGRNQNPCGPKVNKPQILDKYVKAPLDLVRQSVDKQSALCVNRDGKFALKTSGYSVMSHVWEETIGQLDLGLRKKGIPKAHFLKFFDLCGATWLWVDVIAMPEIFEDMTPAEKTEIEAFRVDIINNLGSVYQQADKVIVLDILALQLSTGSLIDVAVILSLGRWIGRMWTVAESRLGQKVWIKTAGGAIDLDEIITLLEEEVMGSRHHRYSGLLETVSTMRRKPSSTALSELRSLVEAYRHAHTGDPVDQVRAAFPLLGLRWEFGWGQEEGMLHLIKQMPTDSAFLISLYGEREISGCYHAIPSALNQLSGHVQTKPQATITDTGVAGRWKTAVVSSIALRSNTGSHRDPKVAIIAVTGATTLEIEAQLLTDLAPTPLENAVEHGLLRLLFPEDGELFNFLLVCESRSEVSRGSRQTHFGGSVVGSGLCVLGGKNLILLDTQPSVWVLS</sequence>
<dbReference type="AlphaFoldDB" id="A0A066Y0Y8"/>
<organism evidence="1 2">
    <name type="scientific">Colletotrichum sublineola</name>
    <name type="common">Sorghum anthracnose fungus</name>
    <dbReference type="NCBI Taxonomy" id="1173701"/>
    <lineage>
        <taxon>Eukaryota</taxon>
        <taxon>Fungi</taxon>
        <taxon>Dikarya</taxon>
        <taxon>Ascomycota</taxon>
        <taxon>Pezizomycotina</taxon>
        <taxon>Sordariomycetes</taxon>
        <taxon>Hypocreomycetidae</taxon>
        <taxon>Glomerellales</taxon>
        <taxon>Glomerellaceae</taxon>
        <taxon>Colletotrichum</taxon>
        <taxon>Colletotrichum graminicola species complex</taxon>
    </lineage>
</organism>
<evidence type="ECO:0000313" key="1">
    <source>
        <dbReference type="EMBL" id="KDN71686.1"/>
    </source>
</evidence>
<proteinExistence type="predicted"/>
<dbReference type="EMBL" id="JMSE01000141">
    <property type="protein sequence ID" value="KDN71686.1"/>
    <property type="molecule type" value="Genomic_DNA"/>
</dbReference>
<name>A0A066Y0Y8_COLSU</name>